<keyword evidence="1" id="KW-0812">Transmembrane</keyword>
<keyword evidence="1" id="KW-0472">Membrane</keyword>
<proteinExistence type="predicted"/>
<feature type="transmembrane region" description="Helical" evidence="1">
    <location>
        <begin position="70"/>
        <end position="95"/>
    </location>
</feature>
<evidence type="ECO:0000313" key="3">
    <source>
        <dbReference type="Proteomes" id="UP001059773"/>
    </source>
</evidence>
<feature type="transmembrane region" description="Helical" evidence="1">
    <location>
        <begin position="31"/>
        <end position="50"/>
    </location>
</feature>
<sequence length="146" mass="17429">MSNNVTNELTLTTNITYKDYLKFSIYHPRKVLLLFFIGFFFVFFIIHGYASIPDLFLQFIYVRYGNMAGILLFDAFKAALTSGSLVFIAIFFIWLRVRKEYKSDRLIRSDISYTINREGINQKRGKSNMYIEWKDVYKVFEKRICF</sequence>
<dbReference type="RefSeq" id="WP_256709148.1">
    <property type="nucleotide sequence ID" value="NZ_CP101914.1"/>
</dbReference>
<evidence type="ECO:0008006" key="4">
    <source>
        <dbReference type="Google" id="ProtNLM"/>
    </source>
</evidence>
<dbReference type="EMBL" id="CP101914">
    <property type="protein sequence ID" value="UUI04182.1"/>
    <property type="molecule type" value="Genomic_DNA"/>
</dbReference>
<keyword evidence="3" id="KW-1185">Reference proteome</keyword>
<evidence type="ECO:0000256" key="1">
    <source>
        <dbReference type="SAM" id="Phobius"/>
    </source>
</evidence>
<gene>
    <name evidence="2" type="ORF">NP439_05765</name>
</gene>
<reference evidence="2" key="1">
    <citation type="submission" date="2022-07" db="EMBL/GenBank/DDBJ databases">
        <title>FELIX.</title>
        <authorList>
            <person name="Wan K.H."/>
            <person name="Park S."/>
            <person name="Lawrence Q."/>
            <person name="Eichenberger J.P."/>
            <person name="Booth B.W."/>
            <person name="Piaggio A.J."/>
            <person name="Chandler J.C."/>
            <person name="Franklin A.B."/>
            <person name="Celniker S.E."/>
        </authorList>
    </citation>
    <scope>NUCLEOTIDE SEQUENCE</scope>
    <source>
        <strain evidence="2">QA-1986 374</strain>
    </source>
</reference>
<accession>A0ABY5JXL3</accession>
<evidence type="ECO:0000313" key="2">
    <source>
        <dbReference type="EMBL" id="UUI04182.1"/>
    </source>
</evidence>
<protein>
    <recommendedName>
        <fullName evidence="4">Poly-beta-1,6-N-acetyl-D-glucosamine biosynthesis protein PgaD</fullName>
    </recommendedName>
</protein>
<keyword evidence="1" id="KW-1133">Transmembrane helix</keyword>
<name>A0ABY5JXL3_9BACI</name>
<organism evidence="2 3">
    <name type="scientific">Oceanobacillus jeddahense</name>
    <dbReference type="NCBI Taxonomy" id="1462527"/>
    <lineage>
        <taxon>Bacteria</taxon>
        <taxon>Bacillati</taxon>
        <taxon>Bacillota</taxon>
        <taxon>Bacilli</taxon>
        <taxon>Bacillales</taxon>
        <taxon>Bacillaceae</taxon>
        <taxon>Oceanobacillus</taxon>
    </lineage>
</organism>
<dbReference type="Proteomes" id="UP001059773">
    <property type="component" value="Chromosome"/>
</dbReference>